<name>U1PL77_9EURY</name>
<feature type="transmembrane region" description="Helical" evidence="1">
    <location>
        <begin position="64"/>
        <end position="83"/>
    </location>
</feature>
<gene>
    <name evidence="3" type="ORF">J07HQW2_00876</name>
</gene>
<dbReference type="HOGENOM" id="CLU_094841_1_0_2"/>
<dbReference type="Proteomes" id="UP000030710">
    <property type="component" value="Unassembled WGS sequence"/>
</dbReference>
<dbReference type="STRING" id="1238425.J07HQW2_00876"/>
<dbReference type="Pfam" id="PF13796">
    <property type="entry name" value="Sensor"/>
    <property type="match status" value="1"/>
</dbReference>
<keyword evidence="1" id="KW-1133">Transmembrane helix</keyword>
<dbReference type="eggNOG" id="arCOG03085">
    <property type="taxonomic scope" value="Archaea"/>
</dbReference>
<dbReference type="InterPro" id="IPR025828">
    <property type="entry name" value="Put_sensor_dom"/>
</dbReference>
<dbReference type="AlphaFoldDB" id="U1PL77"/>
<accession>U1PL77</accession>
<reference evidence="3 4" key="1">
    <citation type="journal article" date="2013" name="PLoS ONE">
        <title>Assembly-driven community genomics of a hypersaline microbial ecosystem.</title>
        <authorList>
            <person name="Podell S."/>
            <person name="Ugalde J.A."/>
            <person name="Narasingarao P."/>
            <person name="Banfield J.F."/>
            <person name="Heidelberg K.B."/>
            <person name="Allen E.E."/>
        </authorList>
    </citation>
    <scope>NUCLEOTIDE SEQUENCE [LARGE SCALE GENOMIC DNA]</scope>
    <source>
        <strain evidence="4">J07HQW2</strain>
    </source>
</reference>
<keyword evidence="1" id="KW-0812">Transmembrane</keyword>
<keyword evidence="1" id="KW-0472">Membrane</keyword>
<protein>
    <recommendedName>
        <fullName evidence="2">Putative sensor domain-containing protein</fullName>
    </recommendedName>
</protein>
<organism evidence="3 4">
    <name type="scientific">Haloquadratum walsbyi J07HQW2</name>
    <dbReference type="NCBI Taxonomy" id="1238425"/>
    <lineage>
        <taxon>Archaea</taxon>
        <taxon>Methanobacteriati</taxon>
        <taxon>Methanobacteriota</taxon>
        <taxon>Stenosarchaea group</taxon>
        <taxon>Halobacteria</taxon>
        <taxon>Halobacteriales</taxon>
        <taxon>Haloferacaceae</taxon>
        <taxon>Haloquadratum</taxon>
    </lineage>
</organism>
<evidence type="ECO:0000256" key="1">
    <source>
        <dbReference type="SAM" id="Phobius"/>
    </source>
</evidence>
<proteinExistence type="predicted"/>
<evidence type="ECO:0000259" key="2">
    <source>
        <dbReference type="Pfam" id="PF13796"/>
    </source>
</evidence>
<sequence>MAQSQHTQTDATDGRSLISRVLGVGTRQQTYLNVVYLLARFPLGMVYFTIFVTGLALGVSLVPVVVGLPILAGVIGLAGYVGVIETKLLNKLYGRDMSHTIADPQALSITEYLKAIVTAPCNYLLILFAFGSFVIGLQMFVAIIVVFTLALTLAVAPLVYWIPGIEYELTQASGTVDVGSVAIDLGSMTGASINTLPEALVVSALGIICCFVGLHVINLIAWAFRTLTLRLLKFGTTPE</sequence>
<feature type="transmembrane region" description="Helical" evidence="1">
    <location>
        <begin position="141"/>
        <end position="162"/>
    </location>
</feature>
<evidence type="ECO:0000313" key="4">
    <source>
        <dbReference type="Proteomes" id="UP000030710"/>
    </source>
</evidence>
<feature type="transmembrane region" description="Helical" evidence="1">
    <location>
        <begin position="115"/>
        <end position="135"/>
    </location>
</feature>
<feature type="transmembrane region" description="Helical" evidence="1">
    <location>
        <begin position="37"/>
        <end position="58"/>
    </location>
</feature>
<dbReference type="EMBL" id="KE356561">
    <property type="protein sequence ID" value="ERG94442.1"/>
    <property type="molecule type" value="Genomic_DNA"/>
</dbReference>
<dbReference type="RefSeq" id="WP_021053933.1">
    <property type="nucleotide sequence ID" value="NZ_KE356561.1"/>
</dbReference>
<feature type="transmembrane region" description="Helical" evidence="1">
    <location>
        <begin position="199"/>
        <end position="224"/>
    </location>
</feature>
<feature type="domain" description="Putative sensor" evidence="2">
    <location>
        <begin position="36"/>
        <end position="232"/>
    </location>
</feature>
<evidence type="ECO:0000313" key="3">
    <source>
        <dbReference type="EMBL" id="ERG94442.1"/>
    </source>
</evidence>